<accession>A0A225X0F0</accession>
<proteinExistence type="predicted"/>
<sequence>MLPEAAGSCREDVKLGRSSGWNPIRAERSRYGIYAIVHKTSVDHVNKYRGLPDDTRDLHGNHTFAISSLRQSDKYARSDVTMTVDLHPRESRDLWFKPADQETTAQVTKPSRIAEYPRSGSAPTLDLLTGEFLGYWKQHAPGKWFRQAKIRTLKEGREGDGQEVEGLRRSRRVDGQEPEEQKPLEVVEREAKALRMPKREAREAEKAAAAAQPVVEPAAEGDHAPPEAADPKTGSRKSKPVTASTTSEGGVNLVESPTSQEKEDVPEPRRWSKLWKFWVMIQTLKRKLR</sequence>
<dbReference type="AlphaFoldDB" id="A0A225X0F0"/>
<reference evidence="3" key="1">
    <citation type="submission" date="2017-03" db="EMBL/GenBank/DDBJ databases">
        <title>Phytopthora megakarya and P. palmivora, two closely related causual agents of cacao black pod achieved similar genome size and gene model numbers by different mechanisms.</title>
        <authorList>
            <person name="Ali S."/>
            <person name="Shao J."/>
            <person name="Larry D.J."/>
            <person name="Kronmiller B."/>
            <person name="Shen D."/>
            <person name="Strem M.D."/>
            <person name="Melnick R.L."/>
            <person name="Guiltinan M.J."/>
            <person name="Tyler B.M."/>
            <person name="Meinhardt L.W."/>
            <person name="Bailey B.A."/>
        </authorList>
    </citation>
    <scope>NUCLEOTIDE SEQUENCE [LARGE SCALE GENOMIC DNA]</scope>
    <source>
        <strain evidence="3">zdho120</strain>
    </source>
</reference>
<keyword evidence="3" id="KW-1185">Reference proteome</keyword>
<organism evidence="2 3">
    <name type="scientific">Phytophthora megakarya</name>
    <dbReference type="NCBI Taxonomy" id="4795"/>
    <lineage>
        <taxon>Eukaryota</taxon>
        <taxon>Sar</taxon>
        <taxon>Stramenopiles</taxon>
        <taxon>Oomycota</taxon>
        <taxon>Peronosporomycetes</taxon>
        <taxon>Peronosporales</taxon>
        <taxon>Peronosporaceae</taxon>
        <taxon>Phytophthora</taxon>
    </lineage>
</organism>
<protein>
    <recommendedName>
        <fullName evidence="4">Eukaryotic/viral aspartic protease</fullName>
    </recommendedName>
</protein>
<name>A0A225X0F0_9STRA</name>
<evidence type="ECO:0000313" key="2">
    <source>
        <dbReference type="EMBL" id="OWZ22670.1"/>
    </source>
</evidence>
<feature type="compositionally biased region" description="Polar residues" evidence="1">
    <location>
        <begin position="241"/>
        <end position="259"/>
    </location>
</feature>
<feature type="region of interest" description="Disordered" evidence="1">
    <location>
        <begin position="156"/>
        <end position="268"/>
    </location>
</feature>
<gene>
    <name evidence="2" type="ORF">PHMEG_0002584</name>
</gene>
<feature type="compositionally biased region" description="Low complexity" evidence="1">
    <location>
        <begin position="207"/>
        <end position="218"/>
    </location>
</feature>
<evidence type="ECO:0008006" key="4">
    <source>
        <dbReference type="Google" id="ProtNLM"/>
    </source>
</evidence>
<dbReference type="Proteomes" id="UP000198211">
    <property type="component" value="Unassembled WGS sequence"/>
</dbReference>
<feature type="compositionally biased region" description="Basic and acidic residues" evidence="1">
    <location>
        <begin position="156"/>
        <end position="206"/>
    </location>
</feature>
<dbReference type="EMBL" id="NBNE01000118">
    <property type="protein sequence ID" value="OWZ22670.1"/>
    <property type="molecule type" value="Genomic_DNA"/>
</dbReference>
<evidence type="ECO:0000313" key="3">
    <source>
        <dbReference type="Proteomes" id="UP000198211"/>
    </source>
</evidence>
<comment type="caution">
    <text evidence="2">The sequence shown here is derived from an EMBL/GenBank/DDBJ whole genome shotgun (WGS) entry which is preliminary data.</text>
</comment>
<evidence type="ECO:0000256" key="1">
    <source>
        <dbReference type="SAM" id="MobiDB-lite"/>
    </source>
</evidence>